<dbReference type="Gramene" id="AUR62041113-RA">
    <property type="protein sequence ID" value="AUR62041113-RA:cds"/>
    <property type="gene ID" value="AUR62041113"/>
</dbReference>
<evidence type="ECO:0000256" key="1">
    <source>
        <dbReference type="SAM" id="Coils"/>
    </source>
</evidence>
<keyword evidence="4" id="KW-1185">Reference proteome</keyword>
<feature type="coiled-coil region" evidence="1">
    <location>
        <begin position="25"/>
        <end position="59"/>
    </location>
</feature>
<feature type="compositionally biased region" description="Low complexity" evidence="2">
    <location>
        <begin position="1"/>
        <end position="12"/>
    </location>
</feature>
<organism evidence="3 4">
    <name type="scientific">Chenopodium quinoa</name>
    <name type="common">Quinoa</name>
    <dbReference type="NCBI Taxonomy" id="63459"/>
    <lineage>
        <taxon>Eukaryota</taxon>
        <taxon>Viridiplantae</taxon>
        <taxon>Streptophyta</taxon>
        <taxon>Embryophyta</taxon>
        <taxon>Tracheophyta</taxon>
        <taxon>Spermatophyta</taxon>
        <taxon>Magnoliopsida</taxon>
        <taxon>eudicotyledons</taxon>
        <taxon>Gunneridae</taxon>
        <taxon>Pentapetalae</taxon>
        <taxon>Caryophyllales</taxon>
        <taxon>Chenopodiaceae</taxon>
        <taxon>Chenopodioideae</taxon>
        <taxon>Atripliceae</taxon>
        <taxon>Chenopodium</taxon>
    </lineage>
</organism>
<protein>
    <submittedName>
        <fullName evidence="3">Uncharacterized protein</fullName>
    </submittedName>
</protein>
<dbReference type="AlphaFoldDB" id="A0A803N650"/>
<evidence type="ECO:0000313" key="4">
    <source>
        <dbReference type="Proteomes" id="UP000596660"/>
    </source>
</evidence>
<sequence>MASHVSIVSASKSKSRAVADKGSRIMELEDENMCLRERVKKLKSKKEVLEDEVAEMGIATLRQCGDAVG</sequence>
<proteinExistence type="predicted"/>
<dbReference type="EnsemblPlants" id="AUR62041113-RA">
    <property type="protein sequence ID" value="AUR62041113-RA:cds"/>
    <property type="gene ID" value="AUR62041113"/>
</dbReference>
<reference evidence="3" key="2">
    <citation type="submission" date="2021-03" db="UniProtKB">
        <authorList>
            <consortium name="EnsemblPlants"/>
        </authorList>
    </citation>
    <scope>IDENTIFICATION</scope>
</reference>
<name>A0A803N650_CHEQI</name>
<evidence type="ECO:0000313" key="3">
    <source>
        <dbReference type="EnsemblPlants" id="AUR62041113-RA:cds"/>
    </source>
</evidence>
<dbReference type="Proteomes" id="UP000596660">
    <property type="component" value="Unplaced"/>
</dbReference>
<reference evidence="3" key="1">
    <citation type="journal article" date="2017" name="Nature">
        <title>The genome of Chenopodium quinoa.</title>
        <authorList>
            <person name="Jarvis D.E."/>
            <person name="Ho Y.S."/>
            <person name="Lightfoot D.J."/>
            <person name="Schmoeckel S.M."/>
            <person name="Li B."/>
            <person name="Borm T.J.A."/>
            <person name="Ohyanagi H."/>
            <person name="Mineta K."/>
            <person name="Michell C.T."/>
            <person name="Saber N."/>
            <person name="Kharbatia N.M."/>
            <person name="Rupper R.R."/>
            <person name="Sharp A.R."/>
            <person name="Dally N."/>
            <person name="Boughton B.A."/>
            <person name="Woo Y.H."/>
            <person name="Gao G."/>
            <person name="Schijlen E.G.W.M."/>
            <person name="Guo X."/>
            <person name="Momin A.A."/>
            <person name="Negrao S."/>
            <person name="Al-Babili S."/>
            <person name="Gehring C."/>
            <person name="Roessner U."/>
            <person name="Jung C."/>
            <person name="Murphy K."/>
            <person name="Arold S.T."/>
            <person name="Gojobori T."/>
            <person name="van der Linden C.G."/>
            <person name="van Loo E.N."/>
            <person name="Jellen E.N."/>
            <person name="Maughan P.J."/>
            <person name="Tester M."/>
        </authorList>
    </citation>
    <scope>NUCLEOTIDE SEQUENCE [LARGE SCALE GENOMIC DNA]</scope>
    <source>
        <strain evidence="3">cv. PI 614886</strain>
    </source>
</reference>
<feature type="region of interest" description="Disordered" evidence="2">
    <location>
        <begin position="1"/>
        <end position="21"/>
    </location>
</feature>
<evidence type="ECO:0000256" key="2">
    <source>
        <dbReference type="SAM" id="MobiDB-lite"/>
    </source>
</evidence>
<keyword evidence="1" id="KW-0175">Coiled coil</keyword>
<accession>A0A803N650</accession>